<organism evidence="1 2">
    <name type="scientific">Larimichthys crocea</name>
    <name type="common">Large yellow croaker</name>
    <name type="synonym">Pseudosciaena crocea</name>
    <dbReference type="NCBI Taxonomy" id="215358"/>
    <lineage>
        <taxon>Eukaryota</taxon>
        <taxon>Metazoa</taxon>
        <taxon>Chordata</taxon>
        <taxon>Craniata</taxon>
        <taxon>Vertebrata</taxon>
        <taxon>Euteleostomi</taxon>
        <taxon>Actinopterygii</taxon>
        <taxon>Neopterygii</taxon>
        <taxon>Teleostei</taxon>
        <taxon>Neoteleostei</taxon>
        <taxon>Acanthomorphata</taxon>
        <taxon>Eupercaria</taxon>
        <taxon>Sciaenidae</taxon>
        <taxon>Larimichthys</taxon>
    </lineage>
</organism>
<gene>
    <name evidence="1" type="ORF">E3U43_012500</name>
</gene>
<evidence type="ECO:0000313" key="2">
    <source>
        <dbReference type="Proteomes" id="UP000793456"/>
    </source>
</evidence>
<comment type="caution">
    <text evidence="1">The sequence shown here is derived from an EMBL/GenBank/DDBJ whole genome shotgun (WGS) entry which is preliminary data.</text>
</comment>
<evidence type="ECO:0000313" key="1">
    <source>
        <dbReference type="EMBL" id="TMS22235.1"/>
    </source>
</evidence>
<accession>A0ACD3RS70</accession>
<proteinExistence type="predicted"/>
<protein>
    <submittedName>
        <fullName evidence="1">Uncharacterized protein</fullName>
    </submittedName>
</protein>
<dbReference type="EMBL" id="CM011675">
    <property type="protein sequence ID" value="TMS22235.1"/>
    <property type="molecule type" value="Genomic_DNA"/>
</dbReference>
<keyword evidence="2" id="KW-1185">Reference proteome</keyword>
<reference evidence="1" key="1">
    <citation type="submission" date="2018-11" db="EMBL/GenBank/DDBJ databases">
        <title>The sequence and de novo assembly of Larimichthys crocea genome using PacBio and Hi-C technologies.</title>
        <authorList>
            <person name="Xu P."/>
            <person name="Chen B."/>
            <person name="Zhou Z."/>
            <person name="Ke Q."/>
            <person name="Wu Y."/>
            <person name="Bai H."/>
            <person name="Pu F."/>
        </authorList>
    </citation>
    <scope>NUCLEOTIDE SEQUENCE</scope>
    <source>
        <tissue evidence="1">Muscle</tissue>
    </source>
</reference>
<name>A0ACD3RS70_LARCR</name>
<sequence>MGVLQYLYRKYGKDAWHPADDYVAALKSKMILVWFVRSFLPKFSFEIISVEEAAELSSLKPKLDELGVPLHAVVKEDVGTEIQDFKLRYFNGEIFVDHKRVFYGPKYRRMGLGLGLARLGVLQNLVYAHKKGYQGNRNGEGFILGGLYVIGVEKQGVLLEQREKEFGDKADLSSILEAAKKINKRQ</sequence>
<dbReference type="Proteomes" id="UP000793456">
    <property type="component" value="Chromosome II"/>
</dbReference>